<name>D6GQK1_FILAD</name>
<sequence length="101" mass="11565">MRDAKSYGGAVKMCDYCKDIPLVERIQSPKHYEQIVESIFELVDKKGFLVVEGTCPLGCHQVNQMWVDDIIYHIVKCPRCNQEFTCVVNTYRGGGCFKKGR</sequence>
<evidence type="ECO:0000313" key="1">
    <source>
        <dbReference type="EMBL" id="EFE29054.1"/>
    </source>
</evidence>
<keyword evidence="2" id="KW-1185">Reference proteome</keyword>
<reference evidence="2" key="1">
    <citation type="submission" date="2010-12" db="EMBL/GenBank/DDBJ databases">
        <title>The genome sequence of Filifactor alocis strain ATCC 35896.</title>
        <authorList>
            <consortium name="The Broad Institute Genome Sequencing Platform"/>
            <person name="Ward D."/>
            <person name="Earl A."/>
            <person name="Feldgarden M."/>
            <person name="Young S.K."/>
            <person name="Gargeya S."/>
            <person name="Zeng Q."/>
            <person name="Alvarado L."/>
            <person name="Berlin A."/>
            <person name="Bochicchio J."/>
            <person name="Chapman S.B."/>
            <person name="Chen Z."/>
            <person name="Freedman E."/>
            <person name="Gellesch M."/>
            <person name="Goldberg J."/>
            <person name="Griggs A."/>
            <person name="Gujja S."/>
            <person name="Heilman E."/>
            <person name="Heiman D."/>
            <person name="Howarth C."/>
            <person name="Mehta T."/>
            <person name="Neiman D."/>
            <person name="Pearson M."/>
            <person name="Roberts A."/>
            <person name="Saif S."/>
            <person name="Shea T."/>
            <person name="Shenoy N."/>
            <person name="Sisk P."/>
            <person name="Stolte C."/>
            <person name="Sykes S."/>
            <person name="White J."/>
            <person name="Yandava C."/>
            <person name="Izard J."/>
            <person name="Blanton J.M."/>
            <person name="Baranova O.V."/>
            <person name="Tanner A.C."/>
            <person name="Dewhirst F.E."/>
            <person name="Haas B."/>
            <person name="Nusbaum C."/>
            <person name="Birren B."/>
        </authorList>
    </citation>
    <scope>NUCLEOTIDE SEQUENCE [LARGE SCALE GENOMIC DNA]</scope>
    <source>
        <strain evidence="2">ATCC 35896 / D40 B5</strain>
    </source>
</reference>
<dbReference type="Proteomes" id="UP000007468">
    <property type="component" value="Chromosome"/>
</dbReference>
<organism evidence="1 2">
    <name type="scientific">Filifactor alocis (strain ATCC 35896 / CCUG 47790 / D40 B5)</name>
    <name type="common">Fusobacterium alocis</name>
    <dbReference type="NCBI Taxonomy" id="546269"/>
    <lineage>
        <taxon>Bacteria</taxon>
        <taxon>Bacillati</taxon>
        <taxon>Bacillota</taxon>
        <taxon>Clostridia</taxon>
        <taxon>Peptostreptococcales</taxon>
        <taxon>Filifactoraceae</taxon>
        <taxon>Filifactor</taxon>
    </lineage>
</organism>
<gene>
    <name evidence="1" type="ordered locus">HMPREF0389_00976</name>
</gene>
<dbReference type="AlphaFoldDB" id="D6GQK1"/>
<dbReference type="STRING" id="546269.HMPREF0389_00976"/>
<protein>
    <submittedName>
        <fullName evidence="1">Uncharacterized protein</fullName>
    </submittedName>
</protein>
<evidence type="ECO:0000313" key="2">
    <source>
        <dbReference type="Proteomes" id="UP000007468"/>
    </source>
</evidence>
<dbReference type="eggNOG" id="ENOG5032R0U">
    <property type="taxonomic scope" value="Bacteria"/>
</dbReference>
<dbReference type="KEGG" id="faa:HMPREF0389_00976"/>
<proteinExistence type="predicted"/>
<dbReference type="PATRIC" id="fig|546269.5.peg.1484"/>
<dbReference type="EMBL" id="CP002390">
    <property type="protein sequence ID" value="EFE29054.1"/>
    <property type="molecule type" value="Genomic_DNA"/>
</dbReference>
<accession>D6GQK1</accession>